<feature type="compositionally biased region" description="Low complexity" evidence="1">
    <location>
        <begin position="257"/>
        <end position="266"/>
    </location>
</feature>
<evidence type="ECO:0000313" key="4">
    <source>
        <dbReference type="Proteomes" id="UP000038010"/>
    </source>
</evidence>
<sequence length="551" mass="56872">MERPLKRLRIEDPDIRSPRDTGSRMAEGLFTSEMGIQSDDTDGHPAATPAPTAQLNLYQRRAIFGDGLQAHPLPHLQKRTDATITVAASQVVVNVNDGTSTFLATTIPTASTDSILSLSDLGSVTIPGDLTSIPTLTQTESSINNGTTSGVGSSSSSSTSSSTPSISEISSTSLNGTITSSTNIVTVTTTSTLEISYINGTLFPVVLATVSDDSGTTDVEPTNTAFGIGVSSDDSSTATAAATGDNGGAIVGATATSEAPAATSSSSGGGGGGGPSLSPQQQEVVGGVVGSIAGVAVILVFILFLLRRRRMKLKAQGRLPEQLAERNMLEGGNDGPQRMSGRSSVIPLTATLASSLRKLRPYSSHTQATDLTASTVPESERGFQKIAGRKIAPVLSTGGDGFGGDYGAFSKEAGGSAAGHQRNESNLTGSSFYRDSRGFYGGRGTDTPTYPPSPTIGSGEEKPGPSSTRDFAASGPRTPSQVSVGQPEGMAALRPSPARTPVTISPAPSSIRLPIQQTPDMQMLRRCRHWLMVCLFRTALDVHLRAVMAAV</sequence>
<comment type="caution">
    <text evidence="3">The sequence shown here is derived from an EMBL/GenBank/DDBJ whole genome shotgun (WGS) entry which is preliminary data.</text>
</comment>
<keyword evidence="4" id="KW-1185">Reference proteome</keyword>
<dbReference type="AlphaFoldDB" id="A0A0N0NQF3"/>
<proteinExistence type="predicted"/>
<evidence type="ECO:0000256" key="1">
    <source>
        <dbReference type="SAM" id="MobiDB-lite"/>
    </source>
</evidence>
<feature type="region of interest" description="Disordered" evidence="1">
    <location>
        <begin position="137"/>
        <end position="173"/>
    </location>
</feature>
<dbReference type="STRING" id="1664694.A0A0N0NQF3"/>
<feature type="region of interest" description="Disordered" evidence="1">
    <location>
        <begin position="1"/>
        <end position="24"/>
    </location>
</feature>
<dbReference type="EMBL" id="LFJN01000004">
    <property type="protein sequence ID" value="KPI43841.1"/>
    <property type="molecule type" value="Genomic_DNA"/>
</dbReference>
<evidence type="ECO:0008006" key="5">
    <source>
        <dbReference type="Google" id="ProtNLM"/>
    </source>
</evidence>
<feature type="compositionally biased region" description="Low complexity" evidence="1">
    <location>
        <begin position="141"/>
        <end position="173"/>
    </location>
</feature>
<dbReference type="VEuPathDB" id="FungiDB:AB675_6262"/>
<accession>A0A0N0NQF3</accession>
<keyword evidence="2" id="KW-0472">Membrane</keyword>
<dbReference type="GeneID" id="28738420"/>
<keyword evidence="2" id="KW-1133">Transmembrane helix</keyword>
<organism evidence="3 4">
    <name type="scientific">Cyphellophora attinorum</name>
    <dbReference type="NCBI Taxonomy" id="1664694"/>
    <lineage>
        <taxon>Eukaryota</taxon>
        <taxon>Fungi</taxon>
        <taxon>Dikarya</taxon>
        <taxon>Ascomycota</taxon>
        <taxon>Pezizomycotina</taxon>
        <taxon>Eurotiomycetes</taxon>
        <taxon>Chaetothyriomycetidae</taxon>
        <taxon>Chaetothyriales</taxon>
        <taxon>Cyphellophoraceae</taxon>
        <taxon>Cyphellophora</taxon>
    </lineage>
</organism>
<keyword evidence="2" id="KW-0812">Transmembrane</keyword>
<dbReference type="CDD" id="cd12087">
    <property type="entry name" value="TM_EGFR-like"/>
    <property type="match status" value="1"/>
</dbReference>
<dbReference type="Proteomes" id="UP000038010">
    <property type="component" value="Unassembled WGS sequence"/>
</dbReference>
<reference evidence="3 4" key="1">
    <citation type="submission" date="2015-06" db="EMBL/GenBank/DDBJ databases">
        <title>Draft genome of the ant-associated black yeast Phialophora attae CBS 131958.</title>
        <authorList>
            <person name="Moreno L.F."/>
            <person name="Stielow B.J."/>
            <person name="de Hoog S."/>
            <person name="Vicente V.A."/>
            <person name="Weiss V.A."/>
            <person name="de Vries M."/>
            <person name="Cruz L.M."/>
            <person name="Souza E.M."/>
        </authorList>
    </citation>
    <scope>NUCLEOTIDE SEQUENCE [LARGE SCALE GENOMIC DNA]</scope>
    <source>
        <strain evidence="3 4">CBS 131958</strain>
    </source>
</reference>
<feature type="compositionally biased region" description="Basic and acidic residues" evidence="1">
    <location>
        <begin position="1"/>
        <end position="22"/>
    </location>
</feature>
<feature type="compositionally biased region" description="Polar residues" evidence="1">
    <location>
        <begin position="424"/>
        <end position="433"/>
    </location>
</feature>
<gene>
    <name evidence="3" type="ORF">AB675_6262</name>
</gene>
<feature type="region of interest" description="Disordered" evidence="1">
    <location>
        <begin position="413"/>
        <end position="488"/>
    </location>
</feature>
<protein>
    <recommendedName>
        <fullName evidence="5">Mid2 domain-containing protein</fullName>
    </recommendedName>
</protein>
<evidence type="ECO:0000313" key="3">
    <source>
        <dbReference type="EMBL" id="KPI43841.1"/>
    </source>
</evidence>
<name>A0A0N0NQF3_9EURO</name>
<feature type="transmembrane region" description="Helical" evidence="2">
    <location>
        <begin position="284"/>
        <end position="306"/>
    </location>
</feature>
<evidence type="ECO:0000256" key="2">
    <source>
        <dbReference type="SAM" id="Phobius"/>
    </source>
</evidence>
<feature type="region of interest" description="Disordered" evidence="1">
    <location>
        <begin position="257"/>
        <end position="279"/>
    </location>
</feature>
<dbReference type="RefSeq" id="XP_018003804.1">
    <property type="nucleotide sequence ID" value="XM_018146540.1"/>
</dbReference>
<dbReference type="OrthoDB" id="5421784at2759"/>